<dbReference type="InterPro" id="IPR035437">
    <property type="entry name" value="SNase_OB-fold_sf"/>
</dbReference>
<evidence type="ECO:0000313" key="1">
    <source>
        <dbReference type="EMBL" id="AQP45892.1"/>
    </source>
</evidence>
<dbReference type="AlphaFoldDB" id="A0A1Q2CIF4"/>
<protein>
    <submittedName>
        <fullName evidence="1">Uncharacterized protein</fullName>
    </submittedName>
</protein>
<name>A0A1Q2CIF4_9ACTN</name>
<gene>
    <name evidence="1" type="ORF">RPIT_14640</name>
</gene>
<organism evidence="1 2">
    <name type="scientific">Tessaracoccus flavus</name>
    <dbReference type="NCBI Taxonomy" id="1610493"/>
    <lineage>
        <taxon>Bacteria</taxon>
        <taxon>Bacillati</taxon>
        <taxon>Actinomycetota</taxon>
        <taxon>Actinomycetes</taxon>
        <taxon>Propionibacteriales</taxon>
        <taxon>Propionibacteriaceae</taxon>
        <taxon>Tessaracoccus</taxon>
    </lineage>
</organism>
<dbReference type="Proteomes" id="UP000188324">
    <property type="component" value="Chromosome"/>
</dbReference>
<dbReference type="OrthoDB" id="6048299at2"/>
<reference evidence="1 2" key="1">
    <citation type="journal article" date="2016" name="Int. J. Syst. Evol. Microbiol.">
        <title>Tessaracoccus flavus sp. nov., isolated from the drainage system of a lindane-producing factory.</title>
        <authorList>
            <person name="Kumari R."/>
            <person name="Singh P."/>
            <person name="Schumann P."/>
            <person name="Lal R."/>
        </authorList>
    </citation>
    <scope>NUCLEOTIDE SEQUENCE [LARGE SCALE GENOMIC DNA]</scope>
    <source>
        <strain evidence="1 2">RP1T</strain>
    </source>
</reference>
<accession>A0A1Q2CIF4</accession>
<dbReference type="STRING" id="1610493.RPIT_14640"/>
<keyword evidence="2" id="KW-1185">Reference proteome</keyword>
<dbReference type="RefSeq" id="WP_077344091.1">
    <property type="nucleotide sequence ID" value="NZ_CP019605.1"/>
</dbReference>
<evidence type="ECO:0000313" key="2">
    <source>
        <dbReference type="Proteomes" id="UP000188324"/>
    </source>
</evidence>
<dbReference type="EMBL" id="CP019605">
    <property type="protein sequence ID" value="AQP45892.1"/>
    <property type="molecule type" value="Genomic_DNA"/>
</dbReference>
<sequence length="80" mass="8771">MVYGQTVELRADPTQDDTDRYGRLLRHVYIDGQSAAVVLLEAGAAHEYTYDAPYIGQAEHRDAEHTAQADALGMWGSCTG</sequence>
<dbReference type="SUPFAM" id="SSF50199">
    <property type="entry name" value="Staphylococcal nuclease"/>
    <property type="match status" value="1"/>
</dbReference>
<dbReference type="InterPro" id="IPR016071">
    <property type="entry name" value="Staphylococal_nuclease_OB-fold"/>
</dbReference>
<dbReference type="Pfam" id="PF00565">
    <property type="entry name" value="SNase"/>
    <property type="match status" value="1"/>
</dbReference>
<dbReference type="KEGG" id="tfl:RPIT_14640"/>
<dbReference type="Gene3D" id="2.40.50.90">
    <property type="match status" value="1"/>
</dbReference>
<proteinExistence type="predicted"/>